<keyword evidence="3" id="KW-0675">Receptor</keyword>
<dbReference type="PIRSF" id="PIRSF017082">
    <property type="entry name" value="YflP"/>
    <property type="match status" value="1"/>
</dbReference>
<gene>
    <name evidence="3" type="ORF">J2739_002883</name>
</gene>
<dbReference type="SUPFAM" id="SSF53850">
    <property type="entry name" value="Periplasmic binding protein-like II"/>
    <property type="match status" value="1"/>
</dbReference>
<dbReference type="Proteomes" id="UP001184230">
    <property type="component" value="Unassembled WGS sequence"/>
</dbReference>
<dbReference type="InterPro" id="IPR042100">
    <property type="entry name" value="Bug_dom1"/>
</dbReference>
<evidence type="ECO:0000313" key="3">
    <source>
        <dbReference type="EMBL" id="MDR6537110.1"/>
    </source>
</evidence>
<dbReference type="PANTHER" id="PTHR42928:SF5">
    <property type="entry name" value="BLR1237 PROTEIN"/>
    <property type="match status" value="1"/>
</dbReference>
<feature type="chain" id="PRO_5045215539" evidence="2">
    <location>
        <begin position="31"/>
        <end position="327"/>
    </location>
</feature>
<proteinExistence type="inferred from homology"/>
<protein>
    <submittedName>
        <fullName evidence="3">Tripartite-type tricarboxylate transporter receptor subunit TctC</fullName>
    </submittedName>
</protein>
<dbReference type="Gene3D" id="3.40.190.10">
    <property type="entry name" value="Periplasmic binding protein-like II"/>
    <property type="match status" value="1"/>
</dbReference>
<dbReference type="CDD" id="cd13578">
    <property type="entry name" value="PBP2_Bug27"/>
    <property type="match status" value="1"/>
</dbReference>
<dbReference type="PANTHER" id="PTHR42928">
    <property type="entry name" value="TRICARBOXYLATE-BINDING PROTEIN"/>
    <property type="match status" value="1"/>
</dbReference>
<keyword evidence="2" id="KW-0732">Signal</keyword>
<evidence type="ECO:0000313" key="4">
    <source>
        <dbReference type="Proteomes" id="UP001184230"/>
    </source>
</evidence>
<sequence length="327" mass="34306">MPLIRRRQGLLALASCAALLALTPHGHAQADYPSRPVRLIVPIAAGQATDILARVVAEQLSRSLGQPFVVENKAGAGTTIGTDFVAKAPPDGYTLLMATSAGFAAAPALYAKLPYDPVRDFAPISNVGLVIQTMVASREAPFDNVQEFIAKAKAGSMSYASAGNGSTSHLATEMFLHQAGVEAVHVPFKGAAEAQPQLIGGQVQFMFDALPAVLPQVRAGKLKVIGVGSAQRTPLLPEAPTLAEQGLKGFEAVGWIGLAAPAKTPHAVLDKLNKEVQRALATPEMQERLKALSFTPAADTREHFAAFIASEIGKWGQAAKNARIAPQ</sequence>
<accession>A0ABU1NF65</accession>
<dbReference type="EMBL" id="JAVDRF010000005">
    <property type="protein sequence ID" value="MDR6537110.1"/>
    <property type="molecule type" value="Genomic_DNA"/>
</dbReference>
<dbReference type="RefSeq" id="WP_309902734.1">
    <property type="nucleotide sequence ID" value="NZ_JAVDRF010000005.1"/>
</dbReference>
<dbReference type="Gene3D" id="3.40.190.150">
    <property type="entry name" value="Bordetella uptake gene, domain 1"/>
    <property type="match status" value="1"/>
</dbReference>
<dbReference type="Pfam" id="PF03401">
    <property type="entry name" value="TctC"/>
    <property type="match status" value="1"/>
</dbReference>
<dbReference type="InterPro" id="IPR005064">
    <property type="entry name" value="BUG"/>
</dbReference>
<evidence type="ECO:0000256" key="2">
    <source>
        <dbReference type="SAM" id="SignalP"/>
    </source>
</evidence>
<comment type="similarity">
    <text evidence="1">Belongs to the UPF0065 (bug) family.</text>
</comment>
<organism evidence="3 4">
    <name type="scientific">Variovorax soli</name>
    <dbReference type="NCBI Taxonomy" id="376815"/>
    <lineage>
        <taxon>Bacteria</taxon>
        <taxon>Pseudomonadati</taxon>
        <taxon>Pseudomonadota</taxon>
        <taxon>Betaproteobacteria</taxon>
        <taxon>Burkholderiales</taxon>
        <taxon>Comamonadaceae</taxon>
        <taxon>Variovorax</taxon>
    </lineage>
</organism>
<keyword evidence="4" id="KW-1185">Reference proteome</keyword>
<evidence type="ECO:0000256" key="1">
    <source>
        <dbReference type="ARBA" id="ARBA00006987"/>
    </source>
</evidence>
<feature type="signal peptide" evidence="2">
    <location>
        <begin position="1"/>
        <end position="30"/>
    </location>
</feature>
<comment type="caution">
    <text evidence="3">The sequence shown here is derived from an EMBL/GenBank/DDBJ whole genome shotgun (WGS) entry which is preliminary data.</text>
</comment>
<reference evidence="3 4" key="1">
    <citation type="submission" date="2023-07" db="EMBL/GenBank/DDBJ databases">
        <title>Sorghum-associated microbial communities from plants grown in Nebraska, USA.</title>
        <authorList>
            <person name="Schachtman D."/>
        </authorList>
    </citation>
    <scope>NUCLEOTIDE SEQUENCE [LARGE SCALE GENOMIC DNA]</scope>
    <source>
        <strain evidence="3 4">DS1781</strain>
    </source>
</reference>
<name>A0ABU1NF65_9BURK</name>